<reference evidence="1 2" key="1">
    <citation type="submission" date="2018-06" db="EMBL/GenBank/DDBJ databases">
        <authorList>
            <consortium name="Pathogen Informatics"/>
            <person name="Doyle S."/>
        </authorList>
    </citation>
    <scope>NUCLEOTIDE SEQUENCE [LARGE SCALE GENOMIC DNA]</scope>
    <source>
        <strain evidence="1 2">NCTC11388</strain>
    </source>
</reference>
<evidence type="ECO:0000313" key="2">
    <source>
        <dbReference type="Proteomes" id="UP000254893"/>
    </source>
</evidence>
<evidence type="ECO:0000313" key="1">
    <source>
        <dbReference type="EMBL" id="SUJ17921.1"/>
    </source>
</evidence>
<organism evidence="1 2">
    <name type="scientific">Sphingobacterium spiritivorum</name>
    <name type="common">Flavobacterium spiritivorum</name>
    <dbReference type="NCBI Taxonomy" id="258"/>
    <lineage>
        <taxon>Bacteria</taxon>
        <taxon>Pseudomonadati</taxon>
        <taxon>Bacteroidota</taxon>
        <taxon>Sphingobacteriia</taxon>
        <taxon>Sphingobacteriales</taxon>
        <taxon>Sphingobacteriaceae</taxon>
        <taxon>Sphingobacterium</taxon>
    </lineage>
</organism>
<dbReference type="EMBL" id="UGYW01000002">
    <property type="protein sequence ID" value="SUJ17921.1"/>
    <property type="molecule type" value="Genomic_DNA"/>
</dbReference>
<sequence length="52" mass="6106">MELGYFLHLFGKCIKSVGEKLIFRSVAGMPLRGNRFLWDYAYIRLYFDIAGE</sequence>
<proteinExistence type="predicted"/>
<name>A0A380CDZ8_SPHSI</name>
<dbReference type="Proteomes" id="UP000254893">
    <property type="component" value="Unassembled WGS sequence"/>
</dbReference>
<dbReference type="AlphaFoldDB" id="A0A380CDZ8"/>
<accession>A0A380CDZ8</accession>
<protein>
    <submittedName>
        <fullName evidence="1">Uncharacterized protein</fullName>
    </submittedName>
</protein>
<gene>
    <name evidence="1" type="ORF">NCTC11388_02717</name>
</gene>